<dbReference type="GO" id="GO:0016607">
    <property type="term" value="C:nuclear speck"/>
    <property type="evidence" value="ECO:0007669"/>
    <property type="project" value="UniProtKB-SubCell"/>
</dbReference>
<comment type="subunit">
    <text evidence="11">Interacts with U1, U2, U4, U5 and U6 snRNAs.</text>
</comment>
<dbReference type="Proteomes" id="UP000261600">
    <property type="component" value="Unplaced"/>
</dbReference>
<evidence type="ECO:0000256" key="13">
    <source>
        <dbReference type="PROSITE-ProRule" id="PRU00723"/>
    </source>
</evidence>
<feature type="zinc finger region" description="C3H1-type" evidence="13">
    <location>
        <begin position="269"/>
        <end position="297"/>
    </location>
</feature>
<organism evidence="16 17">
    <name type="scientific">Monopterus albus</name>
    <name type="common">Swamp eel</name>
    <dbReference type="NCBI Taxonomy" id="43700"/>
    <lineage>
        <taxon>Eukaryota</taxon>
        <taxon>Metazoa</taxon>
        <taxon>Chordata</taxon>
        <taxon>Craniata</taxon>
        <taxon>Vertebrata</taxon>
        <taxon>Euteleostomi</taxon>
        <taxon>Actinopterygii</taxon>
        <taxon>Neopterygii</taxon>
        <taxon>Teleostei</taxon>
        <taxon>Neoteleostei</taxon>
        <taxon>Acanthomorphata</taxon>
        <taxon>Anabantaria</taxon>
        <taxon>Synbranchiformes</taxon>
        <taxon>Synbranchidae</taxon>
        <taxon>Monopterus</taxon>
    </lineage>
</organism>
<protein>
    <recommendedName>
        <fullName evidence="12">Target of EGR1 protein 1</fullName>
    </recommendedName>
</protein>
<dbReference type="SUPFAM" id="SSF90229">
    <property type="entry name" value="CCCH zinc finger"/>
    <property type="match status" value="1"/>
</dbReference>
<dbReference type="GO" id="GO:0005730">
    <property type="term" value="C:nucleolus"/>
    <property type="evidence" value="ECO:0007669"/>
    <property type="project" value="UniProtKB-SubCell"/>
</dbReference>
<dbReference type="InterPro" id="IPR051181">
    <property type="entry name" value="CAF1_poly(A)_ribonucleases"/>
</dbReference>
<dbReference type="OrthoDB" id="414075at2759"/>
<dbReference type="InterPro" id="IPR036855">
    <property type="entry name" value="Znf_CCCH_sf"/>
</dbReference>
<evidence type="ECO:0000256" key="3">
    <source>
        <dbReference type="ARBA" id="ARBA00008372"/>
    </source>
</evidence>
<keyword evidence="5 13" id="KW-0479">Metal-binding</keyword>
<evidence type="ECO:0000256" key="1">
    <source>
        <dbReference type="ARBA" id="ARBA00004324"/>
    </source>
</evidence>
<keyword evidence="17" id="KW-1185">Reference proteome</keyword>
<dbReference type="KEGG" id="malb:109962683"/>
<sequence length="529" mass="58776">MAPSLVVPVIDVQSDNFKELWPAMVVAIKTCSFLALDTELSGLGNRKSLLAESIEDRYKAICHAARSRSILSLGIACYKKLDYKAADTYLVQVYNLTMLCSEEYIIEPQSVQFLVQHGFDFNKQYAHGIPYCKGNDKGGSDDRGVHIRTLFTELLRARKPLVLHNGLIDMTFLYQSFYAHLPERLATFTADLSEMFPAGIYDTKYVTEFELRLTASYLEYAYKKCKLDNSRSVTSGDVGPHIHVEFCQYAGHMSSYVDYRACPAVASAEGQADICQRFSAFGWCPNGTQCPLSHDTDLIILQDEKGKNDKRKKRKRQREKKRGGGEAAEGSHIFDGAPENKIPCMEVGPEETAADQQRAEPCRESGLQMDSGENPQQNEGESVNTGSEGNRACEGNTDITSSATTTADDTKTNANDVESRRGEGGRENSGRVTKTESQEKKTDTGTHRAGFDAFMTGFIFAYSCTLVKKEGKGVAVEEQEEEEQSWLPNCLNKVYLSGKVAPLNVVKSTFSKSSKAHVQKMQMVWAGRR</sequence>
<reference evidence="16" key="1">
    <citation type="submission" date="2025-08" db="UniProtKB">
        <authorList>
            <consortium name="Ensembl"/>
        </authorList>
    </citation>
    <scope>IDENTIFICATION</scope>
</reference>
<evidence type="ECO:0000256" key="2">
    <source>
        <dbReference type="ARBA" id="ARBA00004604"/>
    </source>
</evidence>
<dbReference type="Gene3D" id="6.10.250.3220">
    <property type="match status" value="1"/>
</dbReference>
<evidence type="ECO:0000256" key="12">
    <source>
        <dbReference type="ARBA" id="ARBA00071349"/>
    </source>
</evidence>
<feature type="compositionally biased region" description="Low complexity" evidence="14">
    <location>
        <begin position="396"/>
        <end position="416"/>
    </location>
</feature>
<keyword evidence="6 13" id="KW-0863">Zinc-finger</keyword>
<dbReference type="RefSeq" id="XP_020460246.1">
    <property type="nucleotide sequence ID" value="XM_020604590.1"/>
</dbReference>
<dbReference type="InterPro" id="IPR000571">
    <property type="entry name" value="Znf_CCCH"/>
</dbReference>
<dbReference type="InterPro" id="IPR036397">
    <property type="entry name" value="RNaseH_sf"/>
</dbReference>
<dbReference type="GO" id="GO:0034472">
    <property type="term" value="P:snRNA 3'-end processing"/>
    <property type="evidence" value="ECO:0007669"/>
    <property type="project" value="TreeGrafter"/>
</dbReference>
<keyword evidence="7 13" id="KW-0862">Zinc</keyword>
<dbReference type="GO" id="GO:0000175">
    <property type="term" value="F:3'-5'-RNA exonuclease activity"/>
    <property type="evidence" value="ECO:0007669"/>
    <property type="project" value="TreeGrafter"/>
</dbReference>
<evidence type="ECO:0000256" key="14">
    <source>
        <dbReference type="SAM" id="MobiDB-lite"/>
    </source>
</evidence>
<dbReference type="STRING" id="43700.ENSMALP00000014246"/>
<dbReference type="GeneID" id="109962683"/>
<comment type="function">
    <text evidence="10">Inhibits cell growth rate and cell cycle. Induces CDKN1A expression as well as TGF-beta expression. Mediates the inhibitory growth effect of EGR1. Involved in the maturation of snRNAs and snRNA 3'-tail processing.</text>
</comment>
<evidence type="ECO:0000256" key="4">
    <source>
        <dbReference type="ARBA" id="ARBA00022553"/>
    </source>
</evidence>
<comment type="similarity">
    <text evidence="3">Belongs to the CAF1 family.</text>
</comment>
<keyword evidence="4" id="KW-0597">Phosphoprotein</keyword>
<dbReference type="PROSITE" id="PS50103">
    <property type="entry name" value="ZF_C3H1"/>
    <property type="match status" value="1"/>
</dbReference>
<dbReference type="SUPFAM" id="SSF53098">
    <property type="entry name" value="Ribonuclease H-like"/>
    <property type="match status" value="1"/>
</dbReference>
<feature type="domain" description="C3H1-type" evidence="15">
    <location>
        <begin position="269"/>
        <end position="297"/>
    </location>
</feature>
<dbReference type="GO" id="GO:0008270">
    <property type="term" value="F:zinc ion binding"/>
    <property type="evidence" value="ECO:0007669"/>
    <property type="project" value="UniProtKB-KW"/>
</dbReference>
<evidence type="ECO:0000256" key="7">
    <source>
        <dbReference type="ARBA" id="ARBA00022833"/>
    </source>
</evidence>
<dbReference type="InterPro" id="IPR012337">
    <property type="entry name" value="RNaseH-like_sf"/>
</dbReference>
<dbReference type="FunFam" id="3.30.420.10:FF:000039">
    <property type="entry name" value="Target of EGR1 protein 1"/>
    <property type="match status" value="1"/>
</dbReference>
<evidence type="ECO:0000313" key="16">
    <source>
        <dbReference type="Ensembl" id="ENSMALP00000014246.1"/>
    </source>
</evidence>
<evidence type="ECO:0000256" key="9">
    <source>
        <dbReference type="ARBA" id="ARBA00023242"/>
    </source>
</evidence>
<proteinExistence type="inferred from homology"/>
<comment type="subcellular location">
    <subcellularLocation>
        <location evidence="1">Nucleus speckle</location>
    </subcellularLocation>
    <subcellularLocation>
        <location evidence="2">Nucleus</location>
        <location evidence="2">Nucleolus</location>
    </subcellularLocation>
</comment>
<dbReference type="Ensembl" id="ENSMALT00000014550.1">
    <property type="protein sequence ID" value="ENSMALP00000014246.1"/>
    <property type="gene ID" value="ENSMALG00000010017.1"/>
</dbReference>
<dbReference type="CTD" id="114034"/>
<keyword evidence="8" id="KW-0007">Acetylation</keyword>
<dbReference type="GO" id="GO:0017069">
    <property type="term" value="F:snRNA binding"/>
    <property type="evidence" value="ECO:0007669"/>
    <property type="project" value="TreeGrafter"/>
</dbReference>
<dbReference type="Gene3D" id="3.30.420.10">
    <property type="entry name" value="Ribonuclease H-like superfamily/Ribonuclease H"/>
    <property type="match status" value="2"/>
</dbReference>
<dbReference type="PANTHER" id="PTHR15092:SF37">
    <property type="entry name" value="TARGET OF EGR1 PROTEIN 1"/>
    <property type="match status" value="1"/>
</dbReference>
<feature type="region of interest" description="Disordered" evidence="14">
    <location>
        <begin position="301"/>
        <end position="445"/>
    </location>
</feature>
<keyword evidence="9" id="KW-0539">Nucleus</keyword>
<name>A0A3Q3QJR9_MONAL</name>
<evidence type="ECO:0000313" key="17">
    <source>
        <dbReference type="Proteomes" id="UP000261600"/>
    </source>
</evidence>
<dbReference type="GO" id="GO:0015030">
    <property type="term" value="C:Cajal body"/>
    <property type="evidence" value="ECO:0007669"/>
    <property type="project" value="TreeGrafter"/>
</dbReference>
<evidence type="ECO:0000256" key="8">
    <source>
        <dbReference type="ARBA" id="ARBA00022990"/>
    </source>
</evidence>
<evidence type="ECO:0000256" key="6">
    <source>
        <dbReference type="ARBA" id="ARBA00022771"/>
    </source>
</evidence>
<accession>A0A3Q3QJR9</accession>
<dbReference type="Pfam" id="PF04857">
    <property type="entry name" value="CAF1"/>
    <property type="match status" value="2"/>
</dbReference>
<dbReference type="InterPro" id="IPR006941">
    <property type="entry name" value="RNase_CAF1"/>
</dbReference>
<feature type="compositionally biased region" description="Basic residues" evidence="14">
    <location>
        <begin position="308"/>
        <end position="321"/>
    </location>
</feature>
<reference evidence="16" key="2">
    <citation type="submission" date="2025-09" db="UniProtKB">
        <authorList>
            <consortium name="Ensembl"/>
        </authorList>
    </citation>
    <scope>IDENTIFICATION</scope>
</reference>
<feature type="compositionally biased region" description="Basic and acidic residues" evidence="14">
    <location>
        <begin position="417"/>
        <end position="445"/>
    </location>
</feature>
<dbReference type="AlphaFoldDB" id="A0A3Q3QJR9"/>
<dbReference type="PANTHER" id="PTHR15092">
    <property type="entry name" value="POLY A -SPECIFIC RIBONUCLEASE/TARGET OF EGR1, MEMBER 1"/>
    <property type="match status" value="1"/>
</dbReference>
<evidence type="ECO:0000256" key="10">
    <source>
        <dbReference type="ARBA" id="ARBA00057484"/>
    </source>
</evidence>
<evidence type="ECO:0000256" key="11">
    <source>
        <dbReference type="ARBA" id="ARBA00062362"/>
    </source>
</evidence>
<evidence type="ECO:0000256" key="5">
    <source>
        <dbReference type="ARBA" id="ARBA00022723"/>
    </source>
</evidence>
<feature type="compositionally biased region" description="Polar residues" evidence="14">
    <location>
        <begin position="371"/>
        <end position="388"/>
    </location>
</feature>
<evidence type="ECO:0000259" key="15">
    <source>
        <dbReference type="PROSITE" id="PS50103"/>
    </source>
</evidence>